<proteinExistence type="predicted"/>
<keyword evidence="2" id="KW-1185">Reference proteome</keyword>
<dbReference type="Proteomes" id="UP000030669">
    <property type="component" value="Unassembled WGS sequence"/>
</dbReference>
<dbReference type="GeneID" id="19300695"/>
<dbReference type="RefSeq" id="XP_007865235.1">
    <property type="nucleotide sequence ID" value="XM_007867044.1"/>
</dbReference>
<dbReference type="HOGENOM" id="CLU_1057880_0_0_1"/>
<gene>
    <name evidence="1" type="ORF">GLOTRDRAFT_120972</name>
</gene>
<dbReference type="KEGG" id="gtr:GLOTRDRAFT_120972"/>
<reference evidence="1 2" key="1">
    <citation type="journal article" date="2012" name="Science">
        <title>The Paleozoic origin of enzymatic lignin decomposition reconstructed from 31 fungal genomes.</title>
        <authorList>
            <person name="Floudas D."/>
            <person name="Binder M."/>
            <person name="Riley R."/>
            <person name="Barry K."/>
            <person name="Blanchette R.A."/>
            <person name="Henrissat B."/>
            <person name="Martinez A.T."/>
            <person name="Otillar R."/>
            <person name="Spatafora J.W."/>
            <person name="Yadav J.S."/>
            <person name="Aerts A."/>
            <person name="Benoit I."/>
            <person name="Boyd A."/>
            <person name="Carlson A."/>
            <person name="Copeland A."/>
            <person name="Coutinho P.M."/>
            <person name="de Vries R.P."/>
            <person name="Ferreira P."/>
            <person name="Findley K."/>
            <person name="Foster B."/>
            <person name="Gaskell J."/>
            <person name="Glotzer D."/>
            <person name="Gorecki P."/>
            <person name="Heitman J."/>
            <person name="Hesse C."/>
            <person name="Hori C."/>
            <person name="Igarashi K."/>
            <person name="Jurgens J.A."/>
            <person name="Kallen N."/>
            <person name="Kersten P."/>
            <person name="Kohler A."/>
            <person name="Kuees U."/>
            <person name="Kumar T.K.A."/>
            <person name="Kuo A."/>
            <person name="LaButti K."/>
            <person name="Larrondo L.F."/>
            <person name="Lindquist E."/>
            <person name="Ling A."/>
            <person name="Lombard V."/>
            <person name="Lucas S."/>
            <person name="Lundell T."/>
            <person name="Martin R."/>
            <person name="McLaughlin D.J."/>
            <person name="Morgenstern I."/>
            <person name="Morin E."/>
            <person name="Murat C."/>
            <person name="Nagy L.G."/>
            <person name="Nolan M."/>
            <person name="Ohm R.A."/>
            <person name="Patyshakuliyeva A."/>
            <person name="Rokas A."/>
            <person name="Ruiz-Duenas F.J."/>
            <person name="Sabat G."/>
            <person name="Salamov A."/>
            <person name="Samejima M."/>
            <person name="Schmutz J."/>
            <person name="Slot J.C."/>
            <person name="St John F."/>
            <person name="Stenlid J."/>
            <person name="Sun H."/>
            <person name="Sun S."/>
            <person name="Syed K."/>
            <person name="Tsang A."/>
            <person name="Wiebenga A."/>
            <person name="Young D."/>
            <person name="Pisabarro A."/>
            <person name="Eastwood D.C."/>
            <person name="Martin F."/>
            <person name="Cullen D."/>
            <person name="Grigoriev I.V."/>
            <person name="Hibbett D.S."/>
        </authorList>
    </citation>
    <scope>NUCLEOTIDE SEQUENCE [LARGE SCALE GENOMIC DNA]</scope>
    <source>
        <strain evidence="1 2">ATCC 11539</strain>
    </source>
</reference>
<protein>
    <submittedName>
        <fullName evidence="1">Uncharacterized protein</fullName>
    </submittedName>
</protein>
<name>S7QB10_GLOTA</name>
<dbReference type="EMBL" id="KB469300">
    <property type="protein sequence ID" value="EPQ56518.1"/>
    <property type="molecule type" value="Genomic_DNA"/>
</dbReference>
<evidence type="ECO:0000313" key="1">
    <source>
        <dbReference type="EMBL" id="EPQ56518.1"/>
    </source>
</evidence>
<dbReference type="AlphaFoldDB" id="S7QB10"/>
<accession>S7QB10</accession>
<sequence>MSPHVRCRVSRWFDKESRLLFYALTGHDRAAQVSSSLEGCTDNNIERTGTEWERVPKSACGGGFDCSCSPSPLLHTRTTALASSHRSCSNYRLHERGEPGDVGGVLALCDDFARCVRYGWGWGRSFKVGRKRAVRRKERREDVPVGEQREQRRVQVERRVLIHRSTVVVSRRYQYDIAASESPTRVSTYRAEMLGFPEDASWWNCPGGKGVLSGGRGGQREGVLEAPVGVPAAAKLALVDVCEEFRAVGGAEGARGGQGEAGG</sequence>
<organism evidence="1 2">
    <name type="scientific">Gloeophyllum trabeum (strain ATCC 11539 / FP-39264 / Madison 617)</name>
    <name type="common">Brown rot fungus</name>
    <dbReference type="NCBI Taxonomy" id="670483"/>
    <lineage>
        <taxon>Eukaryota</taxon>
        <taxon>Fungi</taxon>
        <taxon>Dikarya</taxon>
        <taxon>Basidiomycota</taxon>
        <taxon>Agaricomycotina</taxon>
        <taxon>Agaricomycetes</taxon>
        <taxon>Gloeophyllales</taxon>
        <taxon>Gloeophyllaceae</taxon>
        <taxon>Gloeophyllum</taxon>
    </lineage>
</organism>
<evidence type="ECO:0000313" key="2">
    <source>
        <dbReference type="Proteomes" id="UP000030669"/>
    </source>
</evidence>